<dbReference type="EMBL" id="DF237311">
    <property type="protein sequence ID" value="GAQ87576.1"/>
    <property type="molecule type" value="Genomic_DNA"/>
</dbReference>
<keyword evidence="3" id="KW-1185">Reference proteome</keyword>
<organism evidence="2 3">
    <name type="scientific">Klebsormidium nitens</name>
    <name type="common">Green alga</name>
    <name type="synonym">Ulothrix nitens</name>
    <dbReference type="NCBI Taxonomy" id="105231"/>
    <lineage>
        <taxon>Eukaryota</taxon>
        <taxon>Viridiplantae</taxon>
        <taxon>Streptophyta</taxon>
        <taxon>Klebsormidiophyceae</taxon>
        <taxon>Klebsormidiales</taxon>
        <taxon>Klebsormidiaceae</taxon>
        <taxon>Klebsormidium</taxon>
    </lineage>
</organism>
<protein>
    <submittedName>
        <fullName evidence="2">Uncharacterized protein</fullName>
    </submittedName>
</protein>
<feature type="compositionally biased region" description="Acidic residues" evidence="1">
    <location>
        <begin position="1219"/>
        <end position="1238"/>
    </location>
</feature>
<feature type="region of interest" description="Disordered" evidence="1">
    <location>
        <begin position="102"/>
        <end position="170"/>
    </location>
</feature>
<evidence type="ECO:0000313" key="3">
    <source>
        <dbReference type="Proteomes" id="UP000054558"/>
    </source>
</evidence>
<sequence>MRLKQVPVDFEAEFDSEGRIWCTCTLCKQNKDGGRYVNERTRRKHLEKERAPAAAVSSHARTSAAGALVEREIPNAETELRVPAGRSEANQANLLAGNVEFEGEGGLDGAEPGTRAEAAHARREGGRNGTERAGIGSWFGQLPDFEAPAVDDDREHGQGEDPGQAGGPGSALEEKLLDAIVDLQRIGEQSALSNAVMDKLLKTCIGASDSFAAAIDPRWKETITRLALPQSHAQVTAYLARSSRELGEAQNWRWHPGPKTGENKGHWHLFAPSAEDCRTTPCPECEEGPRRPAWRDCPVHQEKCPDCGFRRRDAYELPYISPELHARAKLTTLEGCKDATVRGAWGQREHWLGQPKGGVFEPQSEVWDGERWRDDAAFFDPESSFLLPLTCPECCRSRKVHCAKTFSPPWFTRPTLQMWVAERQRFEALCPICKTEMTATLSDLARRGDPRNLKLGLHQDGFPTATTSSKSSCILDVFPMTVSKRNLHRGTEDWLWPLMLPQKTKMVAGPDCYDPFMLAFVLDALRLFKEGILVNYALPPNEISPKLPPQNGPVRIRMIVSSVFSDLPALADMLKFKLGGYWVSRSCKHQATRYNDGRLVYQDGRRLARDGCEEKTMEDVAAAMLEHLGARSKAERNRINKRTGFNGFCMLLILWAAYGLHLLLDICSDFLHCGPENMVKHLLQDFLNGVTSKQGDTTFSLEPPRADKEDFGKRLAGIRPTRKLGDGRWPADPEKRPLGWWKAEEHMKAATVCFATAFADVATEDPEGYAIVQLVACIHTLVYLVGTRGGWTSKLACVFQQLLKAKLVRAEEYALPKLRPLDHETCLHMPTNVRMHGPPDAYWCYAQERKIKQLVNTKHNCKEVESTLHKRALFCVRIAWLLRKRREERLRAAGRSAGDDVWARARARESDGVVFAASQTEAATYVEQLGLERPRDARASDEQILARVREEGVAVGQLPEKWETRTRLRLENVQRVAVERIFDGEARAAARTGERYYRVDRRTLGENNFAPGDHAVLAPKAADESEEYVLVESFFTAKPKNGPRRIFLEYSRFRIQRDAETGLPLGGSPHNCLMLEPLKPGQKRVRLACHLRRHFIPVPALGETLCTGASHVIEVAPSGLGFEAHDVWVPVLPRVGDIVRVEVLEDADVRKEGVEGQWGYGVPYGVLKSVRPGWSLAYAIVRKVSSGGGRKAALQWLKRCGPPAPDGGEEDWTPYPVEGEMDVDSDAERDEESDAESDGEARAYELKTVTWNQIKDRVESVKMVEDRQRGQIYTFKALPPVRIRI</sequence>
<proteinExistence type="predicted"/>
<feature type="region of interest" description="Disordered" evidence="1">
    <location>
        <begin position="1200"/>
        <end position="1241"/>
    </location>
</feature>
<evidence type="ECO:0000313" key="2">
    <source>
        <dbReference type="EMBL" id="GAQ87576.1"/>
    </source>
</evidence>
<dbReference type="OrthoDB" id="5985967at2759"/>
<accession>A0A1Y1IFN9</accession>
<dbReference type="Proteomes" id="UP000054558">
    <property type="component" value="Unassembled WGS sequence"/>
</dbReference>
<evidence type="ECO:0000256" key="1">
    <source>
        <dbReference type="SAM" id="MobiDB-lite"/>
    </source>
</evidence>
<gene>
    <name evidence="2" type="ORF">KFL_003620070</name>
</gene>
<reference evidence="2 3" key="1">
    <citation type="journal article" date="2014" name="Nat. Commun.">
        <title>Klebsormidium flaccidum genome reveals primary factors for plant terrestrial adaptation.</title>
        <authorList>
            <person name="Hori K."/>
            <person name="Maruyama F."/>
            <person name="Fujisawa T."/>
            <person name="Togashi T."/>
            <person name="Yamamoto N."/>
            <person name="Seo M."/>
            <person name="Sato S."/>
            <person name="Yamada T."/>
            <person name="Mori H."/>
            <person name="Tajima N."/>
            <person name="Moriyama T."/>
            <person name="Ikeuchi M."/>
            <person name="Watanabe M."/>
            <person name="Wada H."/>
            <person name="Kobayashi K."/>
            <person name="Saito M."/>
            <person name="Masuda T."/>
            <person name="Sasaki-Sekimoto Y."/>
            <person name="Mashiguchi K."/>
            <person name="Awai K."/>
            <person name="Shimojima M."/>
            <person name="Masuda S."/>
            <person name="Iwai M."/>
            <person name="Nobusawa T."/>
            <person name="Narise T."/>
            <person name="Kondo S."/>
            <person name="Saito H."/>
            <person name="Sato R."/>
            <person name="Murakawa M."/>
            <person name="Ihara Y."/>
            <person name="Oshima-Yamada Y."/>
            <person name="Ohtaka K."/>
            <person name="Satoh M."/>
            <person name="Sonobe K."/>
            <person name="Ishii M."/>
            <person name="Ohtani R."/>
            <person name="Kanamori-Sato M."/>
            <person name="Honoki R."/>
            <person name="Miyazaki D."/>
            <person name="Mochizuki H."/>
            <person name="Umetsu J."/>
            <person name="Higashi K."/>
            <person name="Shibata D."/>
            <person name="Kamiya Y."/>
            <person name="Sato N."/>
            <person name="Nakamura Y."/>
            <person name="Tabata S."/>
            <person name="Ida S."/>
            <person name="Kurokawa K."/>
            <person name="Ohta H."/>
        </authorList>
    </citation>
    <scope>NUCLEOTIDE SEQUENCE [LARGE SCALE GENOMIC DNA]</scope>
    <source>
        <strain evidence="2 3">NIES-2285</strain>
    </source>
</reference>
<name>A0A1Y1IFN9_KLENI</name>
<feature type="compositionally biased region" description="Basic and acidic residues" evidence="1">
    <location>
        <begin position="117"/>
        <end position="130"/>
    </location>
</feature>